<sequence>MSATLPPSALQQEVLLGDLLDLRAFADVCRSFAELYRVGVKVFDSRGEKLVDVAVGNADFCGYLWQQPEGRARCIATVGRVKNDPLPDEPVPQRFDCFSGCRYAVLPVLYEGDTLGRIVFGPFVPDDLVELPRSLAGLSPGFDPALADRYQRQIRRVPKAAAERVVKHFGDLLDVLVFSGHKNLLTARLHIEAVQESFRELQDKSRALEDSYEKLKELDRLKSNFLATVSHELRTPLTSVIGYSEMMLDGMGGALTGEQREYVSIIMEKGENLLHLITSILDITKIEAGRVRVLLSDVDLSQVLRDACDTVRPAALKKGLTLSCEVDPALPEVRCDREKVRQALVNLAFNAVKFTPAGGAVTLSARPHGAERVALEVRDTGIGIAPEHLKKIFDTFYQVDGSSTREHGGVGLGLSIVKSFAEAHGGEVTVASTPGQGSAFTLLLPRRAEPAAASAAAASASAAKLAG</sequence>
<organism evidence="9 10">
    <name type="scientific">Anaeromyxobacter paludicola</name>
    <dbReference type="NCBI Taxonomy" id="2918171"/>
    <lineage>
        <taxon>Bacteria</taxon>
        <taxon>Pseudomonadati</taxon>
        <taxon>Myxococcota</taxon>
        <taxon>Myxococcia</taxon>
        <taxon>Myxococcales</taxon>
        <taxon>Cystobacterineae</taxon>
        <taxon>Anaeromyxobacteraceae</taxon>
        <taxon>Anaeromyxobacter</taxon>
    </lineage>
</organism>
<evidence type="ECO:0000256" key="3">
    <source>
        <dbReference type="ARBA" id="ARBA00022553"/>
    </source>
</evidence>
<accession>A0ABM7XCU8</accession>
<proteinExistence type="predicted"/>
<comment type="catalytic activity">
    <reaction evidence="1">
        <text>ATP + protein L-histidine = ADP + protein N-phospho-L-histidine.</text>
        <dbReference type="EC" id="2.7.13.3"/>
    </reaction>
</comment>
<dbReference type="InterPro" id="IPR003661">
    <property type="entry name" value="HisK_dim/P_dom"/>
</dbReference>
<reference evidence="10" key="1">
    <citation type="journal article" date="2022" name="Int. J. Syst. Evol. Microbiol.">
        <title>Anaeromyxobacter oryzae sp. nov., Anaeromyxobacter diazotrophicus sp. nov. and Anaeromyxobacter paludicola sp. nov., isolated from paddy soils.</title>
        <authorList>
            <person name="Itoh H."/>
            <person name="Xu Z."/>
            <person name="Mise K."/>
            <person name="Masuda Y."/>
            <person name="Ushijima N."/>
            <person name="Hayakawa C."/>
            <person name="Shiratori Y."/>
            <person name="Senoo K."/>
        </authorList>
    </citation>
    <scope>NUCLEOTIDE SEQUENCE [LARGE SCALE GENOMIC DNA]</scope>
    <source>
        <strain evidence="10">Red630</strain>
    </source>
</reference>
<dbReference type="InterPro" id="IPR004358">
    <property type="entry name" value="Sig_transdc_His_kin-like_C"/>
</dbReference>
<feature type="domain" description="Histidine kinase" evidence="8">
    <location>
        <begin position="228"/>
        <end position="448"/>
    </location>
</feature>
<evidence type="ECO:0000313" key="10">
    <source>
        <dbReference type="Proteomes" id="UP001162734"/>
    </source>
</evidence>
<dbReference type="SUPFAM" id="SSF47384">
    <property type="entry name" value="Homodimeric domain of signal transducing histidine kinase"/>
    <property type="match status" value="1"/>
</dbReference>
<dbReference type="PROSITE" id="PS50109">
    <property type="entry name" value="HIS_KIN"/>
    <property type="match status" value="1"/>
</dbReference>
<protein>
    <recommendedName>
        <fullName evidence="2">histidine kinase</fullName>
        <ecNumber evidence="2">2.7.13.3</ecNumber>
    </recommendedName>
</protein>
<dbReference type="InterPro" id="IPR003594">
    <property type="entry name" value="HATPase_dom"/>
</dbReference>
<evidence type="ECO:0000313" key="9">
    <source>
        <dbReference type="EMBL" id="BDG09680.1"/>
    </source>
</evidence>
<dbReference type="PRINTS" id="PR00344">
    <property type="entry name" value="BCTRLSENSOR"/>
</dbReference>
<dbReference type="CDD" id="cd00082">
    <property type="entry name" value="HisKA"/>
    <property type="match status" value="1"/>
</dbReference>
<dbReference type="InterPro" id="IPR036097">
    <property type="entry name" value="HisK_dim/P_sf"/>
</dbReference>
<evidence type="ECO:0000256" key="5">
    <source>
        <dbReference type="ARBA" id="ARBA00022777"/>
    </source>
</evidence>
<keyword evidence="10" id="KW-1185">Reference proteome</keyword>
<dbReference type="InterPro" id="IPR036890">
    <property type="entry name" value="HATPase_C_sf"/>
</dbReference>
<dbReference type="RefSeq" id="WP_248341954.1">
    <property type="nucleotide sequence ID" value="NZ_AP025592.1"/>
</dbReference>
<dbReference type="Pfam" id="PF00512">
    <property type="entry name" value="HisKA"/>
    <property type="match status" value="1"/>
</dbReference>
<keyword evidence="4" id="KW-0808">Transferase</keyword>
<dbReference type="Proteomes" id="UP001162734">
    <property type="component" value="Chromosome"/>
</dbReference>
<dbReference type="PANTHER" id="PTHR43711:SF1">
    <property type="entry name" value="HISTIDINE KINASE 1"/>
    <property type="match status" value="1"/>
</dbReference>
<dbReference type="InterPro" id="IPR018771">
    <property type="entry name" value="PocR_dom"/>
</dbReference>
<evidence type="ECO:0000256" key="1">
    <source>
        <dbReference type="ARBA" id="ARBA00000085"/>
    </source>
</evidence>
<evidence type="ECO:0000256" key="6">
    <source>
        <dbReference type="ARBA" id="ARBA00023012"/>
    </source>
</evidence>
<dbReference type="SUPFAM" id="SSF55874">
    <property type="entry name" value="ATPase domain of HSP90 chaperone/DNA topoisomerase II/histidine kinase"/>
    <property type="match status" value="1"/>
</dbReference>
<dbReference type="Gene3D" id="1.10.287.130">
    <property type="match status" value="1"/>
</dbReference>
<dbReference type="InterPro" id="IPR005467">
    <property type="entry name" value="His_kinase_dom"/>
</dbReference>
<dbReference type="SMART" id="SM00388">
    <property type="entry name" value="HisKA"/>
    <property type="match status" value="1"/>
</dbReference>
<dbReference type="Gene3D" id="3.30.565.10">
    <property type="entry name" value="Histidine kinase-like ATPase, C-terminal domain"/>
    <property type="match status" value="1"/>
</dbReference>
<dbReference type="Pfam" id="PF02518">
    <property type="entry name" value="HATPase_c"/>
    <property type="match status" value="1"/>
</dbReference>
<dbReference type="CDD" id="cd16922">
    <property type="entry name" value="HATPase_EvgS-ArcB-TorS-like"/>
    <property type="match status" value="1"/>
</dbReference>
<keyword evidence="3" id="KW-0597">Phosphoprotein</keyword>
<feature type="coiled-coil region" evidence="7">
    <location>
        <begin position="191"/>
        <end position="221"/>
    </location>
</feature>
<evidence type="ECO:0000256" key="2">
    <source>
        <dbReference type="ARBA" id="ARBA00012438"/>
    </source>
</evidence>
<evidence type="ECO:0000256" key="4">
    <source>
        <dbReference type="ARBA" id="ARBA00022679"/>
    </source>
</evidence>
<gene>
    <name evidence="9" type="ORF">AMPC_27930</name>
</gene>
<keyword evidence="5" id="KW-0418">Kinase</keyword>
<keyword evidence="7" id="KW-0175">Coiled coil</keyword>
<dbReference type="SMART" id="SM00387">
    <property type="entry name" value="HATPase_c"/>
    <property type="match status" value="1"/>
</dbReference>
<dbReference type="PANTHER" id="PTHR43711">
    <property type="entry name" value="TWO-COMPONENT HISTIDINE KINASE"/>
    <property type="match status" value="1"/>
</dbReference>
<dbReference type="Pfam" id="PF10114">
    <property type="entry name" value="PocR"/>
    <property type="match status" value="1"/>
</dbReference>
<evidence type="ECO:0000259" key="8">
    <source>
        <dbReference type="PROSITE" id="PS50109"/>
    </source>
</evidence>
<dbReference type="EMBL" id="AP025592">
    <property type="protein sequence ID" value="BDG09680.1"/>
    <property type="molecule type" value="Genomic_DNA"/>
</dbReference>
<keyword evidence="6" id="KW-0902">Two-component regulatory system</keyword>
<dbReference type="EC" id="2.7.13.3" evidence="2"/>
<evidence type="ECO:0000256" key="7">
    <source>
        <dbReference type="SAM" id="Coils"/>
    </source>
</evidence>
<name>A0ABM7XCU8_9BACT</name>
<dbReference type="InterPro" id="IPR050736">
    <property type="entry name" value="Sensor_HK_Regulatory"/>
</dbReference>